<dbReference type="GO" id="GO:0007608">
    <property type="term" value="P:sensory perception of smell"/>
    <property type="evidence" value="ECO:0007669"/>
    <property type="project" value="UniProtKB-KW"/>
</dbReference>
<proteinExistence type="predicted"/>
<dbReference type="PANTHER" id="PTHR24242">
    <property type="entry name" value="G-PROTEIN COUPLED RECEPTOR"/>
    <property type="match status" value="1"/>
</dbReference>
<evidence type="ECO:0000256" key="1">
    <source>
        <dbReference type="ARBA" id="ARBA00004651"/>
    </source>
</evidence>
<evidence type="ECO:0000313" key="7">
    <source>
        <dbReference type="Proteomes" id="UP000245340"/>
    </source>
</evidence>
<dbReference type="PANTHER" id="PTHR24242:SF402">
    <property type="entry name" value="OLFACTORY RECEPTOR"/>
    <property type="match status" value="1"/>
</dbReference>
<keyword evidence="4" id="KW-0552">Olfaction</keyword>
<keyword evidence="3" id="KW-0716">Sensory transduction</keyword>
<dbReference type="SUPFAM" id="SSF81321">
    <property type="entry name" value="Family A G protein-coupled receptor-like"/>
    <property type="match status" value="1"/>
</dbReference>
<organism evidence="7 8">
    <name type="scientific">Odobenus rosmarus divergens</name>
    <name type="common">Pacific walrus</name>
    <dbReference type="NCBI Taxonomy" id="9708"/>
    <lineage>
        <taxon>Eukaryota</taxon>
        <taxon>Metazoa</taxon>
        <taxon>Chordata</taxon>
        <taxon>Craniata</taxon>
        <taxon>Vertebrata</taxon>
        <taxon>Euteleostomi</taxon>
        <taxon>Mammalia</taxon>
        <taxon>Eutheria</taxon>
        <taxon>Laurasiatheria</taxon>
        <taxon>Carnivora</taxon>
        <taxon>Caniformia</taxon>
        <taxon>Pinnipedia</taxon>
        <taxon>Odobenidae</taxon>
        <taxon>Odobenus</taxon>
    </lineage>
</organism>
<name>A0A9B0HCJ9_ODORO</name>
<keyword evidence="6" id="KW-0675">Receptor</keyword>
<evidence type="ECO:0000313" key="8">
    <source>
        <dbReference type="RefSeq" id="XP_004415745.1"/>
    </source>
</evidence>
<sequence>MSPWSETRSCLCGFLLVLAEITWIATLPFCGSIQIRQIFCDFTPVLSSACTDTSLVVTVDAIHAAEVLASFLAIALSYVRIILVIPGDAVGNAPARLHRGPCHVCVAKAVTAARLRLASSSPPSWAPVLVPCGPTSHTQVRPDSRTEGA</sequence>
<keyword evidence="2" id="KW-1003">Cell membrane</keyword>
<evidence type="ECO:0000256" key="3">
    <source>
        <dbReference type="ARBA" id="ARBA00022606"/>
    </source>
</evidence>
<evidence type="ECO:0000256" key="5">
    <source>
        <dbReference type="ARBA" id="ARBA00023040"/>
    </source>
</evidence>
<keyword evidence="5" id="KW-0807">Transducer</keyword>
<keyword evidence="2" id="KW-0472">Membrane</keyword>
<gene>
    <name evidence="8" type="primary">LOC101384684</name>
</gene>
<dbReference type="InterPro" id="IPR050939">
    <property type="entry name" value="Olfactory_GPCR1"/>
</dbReference>
<protein>
    <submittedName>
        <fullName evidence="8">Olfactory receptor 6K6-like</fullName>
    </submittedName>
</protein>
<keyword evidence="5" id="KW-0297">G-protein coupled receptor</keyword>
<dbReference type="AlphaFoldDB" id="A0A9B0HCJ9"/>
<evidence type="ECO:0000256" key="2">
    <source>
        <dbReference type="ARBA" id="ARBA00022475"/>
    </source>
</evidence>
<dbReference type="Proteomes" id="UP000245340">
    <property type="component" value="Unplaced"/>
</dbReference>
<evidence type="ECO:0000256" key="6">
    <source>
        <dbReference type="ARBA" id="ARBA00023170"/>
    </source>
</evidence>
<reference evidence="8" key="1">
    <citation type="submission" date="2025-08" db="UniProtKB">
        <authorList>
            <consortium name="RefSeq"/>
        </authorList>
    </citation>
    <scope>IDENTIFICATION</scope>
</reference>
<dbReference type="RefSeq" id="XP_004415745.1">
    <property type="nucleotide sequence ID" value="XM_004415688.1"/>
</dbReference>
<dbReference type="GO" id="GO:0005886">
    <property type="term" value="C:plasma membrane"/>
    <property type="evidence" value="ECO:0007669"/>
    <property type="project" value="UniProtKB-SubCell"/>
</dbReference>
<keyword evidence="7" id="KW-1185">Reference proteome</keyword>
<evidence type="ECO:0000256" key="4">
    <source>
        <dbReference type="ARBA" id="ARBA00022725"/>
    </source>
</evidence>
<accession>A0A9B0HCJ9</accession>
<dbReference type="GO" id="GO:0004930">
    <property type="term" value="F:G protein-coupled receptor activity"/>
    <property type="evidence" value="ECO:0007669"/>
    <property type="project" value="UniProtKB-KW"/>
</dbReference>
<comment type="subcellular location">
    <subcellularLocation>
        <location evidence="1">Cell membrane</location>
        <topology evidence="1">Multi-pass membrane protein</topology>
    </subcellularLocation>
</comment>